<dbReference type="Pfam" id="PF08278">
    <property type="entry name" value="DnaG_DnaB_bind"/>
    <property type="match status" value="1"/>
</dbReference>
<dbReference type="SUPFAM" id="SSF117023">
    <property type="entry name" value="DNA primase DnaG, C-terminal domain"/>
    <property type="match status" value="1"/>
</dbReference>
<evidence type="ECO:0000256" key="7">
    <source>
        <dbReference type="ARBA" id="ARBA00022771"/>
    </source>
</evidence>
<keyword evidence="7 12" id="KW-0863">Zinc-finger</keyword>
<dbReference type="Pfam" id="PF01807">
    <property type="entry name" value="Zn_ribbon_DnaG"/>
    <property type="match status" value="1"/>
</dbReference>
<organism evidence="15 16">
    <name type="scientific">Modicisalibacter tunisiensis</name>
    <dbReference type="NCBI Taxonomy" id="390637"/>
    <lineage>
        <taxon>Bacteria</taxon>
        <taxon>Pseudomonadati</taxon>
        <taxon>Pseudomonadota</taxon>
        <taxon>Gammaproteobacteria</taxon>
        <taxon>Oceanospirillales</taxon>
        <taxon>Halomonadaceae</taxon>
        <taxon>Modicisalibacter</taxon>
    </lineage>
</organism>
<feature type="domain" description="Toprim" evidence="14">
    <location>
        <begin position="261"/>
        <end position="343"/>
    </location>
</feature>
<comment type="function">
    <text evidence="12 13">RNA polymerase that catalyzes the synthesis of short RNA molecules used as primers for DNA polymerase during DNA replication.</text>
</comment>
<dbReference type="PROSITE" id="PS50880">
    <property type="entry name" value="TOPRIM"/>
    <property type="match status" value="1"/>
</dbReference>
<dbReference type="PANTHER" id="PTHR30313">
    <property type="entry name" value="DNA PRIMASE"/>
    <property type="match status" value="1"/>
</dbReference>
<dbReference type="InterPro" id="IPR002694">
    <property type="entry name" value="Znf_CHC2"/>
</dbReference>
<comment type="catalytic activity">
    <reaction evidence="12">
        <text>ssDNA + n NTP = ssDNA/pppN(pN)n-1 hybrid + (n-1) diphosphate.</text>
        <dbReference type="EC" id="2.7.7.101"/>
    </reaction>
</comment>
<evidence type="ECO:0000256" key="2">
    <source>
        <dbReference type="ARBA" id="ARBA00022515"/>
    </source>
</evidence>
<dbReference type="PANTHER" id="PTHR30313:SF2">
    <property type="entry name" value="DNA PRIMASE"/>
    <property type="match status" value="1"/>
</dbReference>
<comment type="subunit">
    <text evidence="12">Monomer. Interacts with DnaB.</text>
</comment>
<dbReference type="Pfam" id="PF10410">
    <property type="entry name" value="DnaB_bind"/>
    <property type="match status" value="1"/>
</dbReference>
<dbReference type="InterPro" id="IPR050219">
    <property type="entry name" value="DnaG_primase"/>
</dbReference>
<keyword evidence="2 12" id="KW-0639">Primosome</keyword>
<dbReference type="Pfam" id="PF08275">
    <property type="entry name" value="DNAG_N"/>
    <property type="match status" value="1"/>
</dbReference>
<keyword evidence="16" id="KW-1185">Reference proteome</keyword>
<evidence type="ECO:0000256" key="3">
    <source>
        <dbReference type="ARBA" id="ARBA00022679"/>
    </source>
</evidence>
<dbReference type="HAMAP" id="MF_00974">
    <property type="entry name" value="DNA_primase_DnaG"/>
    <property type="match status" value="1"/>
</dbReference>
<dbReference type="SUPFAM" id="SSF57783">
    <property type="entry name" value="Zinc beta-ribbon"/>
    <property type="match status" value="1"/>
</dbReference>
<keyword evidence="8 12" id="KW-0862">Zinc</keyword>
<dbReference type="PIRSF" id="PIRSF002811">
    <property type="entry name" value="DnaG"/>
    <property type="match status" value="1"/>
</dbReference>
<dbReference type="Gene3D" id="1.10.860.10">
    <property type="entry name" value="DNAb Helicase, Chain A"/>
    <property type="match status" value="1"/>
</dbReference>
<dbReference type="Proteomes" id="UP001319883">
    <property type="component" value="Unassembled WGS sequence"/>
</dbReference>
<dbReference type="EC" id="2.7.7.101" evidence="12"/>
<evidence type="ECO:0000256" key="8">
    <source>
        <dbReference type="ARBA" id="ARBA00022833"/>
    </source>
</evidence>
<dbReference type="EMBL" id="JAGXFD010000001">
    <property type="protein sequence ID" value="MBZ9566477.1"/>
    <property type="molecule type" value="Genomic_DNA"/>
</dbReference>
<dbReference type="NCBIfam" id="TIGR01391">
    <property type="entry name" value="dnaG"/>
    <property type="match status" value="1"/>
</dbReference>
<name>A0ABS7WV42_9GAMM</name>
<evidence type="ECO:0000256" key="11">
    <source>
        <dbReference type="ARBA" id="ARBA00023163"/>
    </source>
</evidence>
<evidence type="ECO:0000256" key="13">
    <source>
        <dbReference type="PIRNR" id="PIRNR002811"/>
    </source>
</evidence>
<keyword evidence="10 12" id="KW-0238">DNA-binding</keyword>
<comment type="domain">
    <text evidence="12">Contains an N-terminal zinc-binding domain, a central core domain that contains the primase activity, and a C-terminal DnaB-binding domain.</text>
</comment>
<keyword evidence="6 12" id="KW-0479">Metal-binding</keyword>
<dbReference type="InterPro" id="IPR030846">
    <property type="entry name" value="DnaG_bac"/>
</dbReference>
<dbReference type="InterPro" id="IPR016136">
    <property type="entry name" value="DNA_helicase_N/primase_C"/>
</dbReference>
<dbReference type="Gene3D" id="3.90.980.10">
    <property type="entry name" value="DNA primase, catalytic core, N-terminal domain"/>
    <property type="match status" value="1"/>
</dbReference>
<dbReference type="InterPro" id="IPR034151">
    <property type="entry name" value="TOPRIM_DnaG_bac"/>
</dbReference>
<evidence type="ECO:0000256" key="9">
    <source>
        <dbReference type="ARBA" id="ARBA00022842"/>
    </source>
</evidence>
<gene>
    <name evidence="12 15" type="primary">dnaG</name>
    <name evidence="15" type="ORF">KGQ91_02060</name>
</gene>
<dbReference type="CDD" id="cd03364">
    <property type="entry name" value="TOPRIM_DnaG_primases"/>
    <property type="match status" value="1"/>
</dbReference>
<proteinExistence type="inferred from homology"/>
<dbReference type="InterPro" id="IPR037068">
    <property type="entry name" value="DNA_primase_core_N_sf"/>
</dbReference>
<sequence length="605" mass="68326">MAGPIPQRFLDDLLARVDIVDVVGERVQLKKAGRNHAGLCPFHQEKSPSFTVSQDKQFYHCFGCGAHGNALRFLMEYDNLRFPEAVEQLASRLGLEVPREGQDDPRAQARERQRREGVNLLELATRFFRERLTMSEGRAGREYLERRGLSPDVLRDFAIGYAPDGWEALRRHLHDQGINDAVQVEYGLLVQREDSGRVYDRFRDRVMFPIRDWKGRTLGFGGRVLGDAKPKYLNSPETPVFHKGRELYGLHEARQANRRLERLLVVEGYMDVVALAQFDIRNACATLGTSVTEEHVQRLFRLVGEVVFCFDGDAAGRQAARRALEAVLPQMIDGRQVRFLFLPDGEDPDSLVRREGTQAFRDRITCAMPLSEFLFEQAAEGRDLQRIEERERFASTVLAALKRLPEGVLKSLLLGELSKRTGIEQARFTALMADAPAGAAEAAGEPAEPATGPMAPVSQPGPRLAGALSMLDRVLQLLVHEPTLVERLPDELDWCTEGDGDGALCREVIELLRAGRYRSPQVLLAHFHGTREGQRLEALARRELLIPRSARATEIDGLVAHFRRRRSRQTPESEYAALLAKERGGERLSREEKQRLMELLMSLNR</sequence>
<keyword evidence="11 12" id="KW-0804">Transcription</keyword>
<protein>
    <recommendedName>
        <fullName evidence="12 13">DNA primase</fullName>
        <ecNumber evidence="12">2.7.7.101</ecNumber>
    </recommendedName>
</protein>
<evidence type="ECO:0000256" key="6">
    <source>
        <dbReference type="ARBA" id="ARBA00022723"/>
    </source>
</evidence>
<keyword evidence="3 12" id="KW-0808">Transferase</keyword>
<accession>A0ABS7WV42</accession>
<evidence type="ECO:0000256" key="10">
    <source>
        <dbReference type="ARBA" id="ARBA00023125"/>
    </source>
</evidence>
<dbReference type="SUPFAM" id="SSF56731">
    <property type="entry name" value="DNA primase core"/>
    <property type="match status" value="1"/>
</dbReference>
<dbReference type="Gene3D" id="3.90.580.10">
    <property type="entry name" value="Zinc finger, CHC2-type domain"/>
    <property type="match status" value="1"/>
</dbReference>
<dbReference type="InterPro" id="IPR019475">
    <property type="entry name" value="DNA_primase_DnaB-bd"/>
</dbReference>
<comment type="similarity">
    <text evidence="12 13">Belongs to the DnaG primase family.</text>
</comment>
<keyword evidence="5 12" id="KW-0235">DNA replication</keyword>
<keyword evidence="4 12" id="KW-0548">Nucleotidyltransferase</keyword>
<dbReference type="SMART" id="SM00766">
    <property type="entry name" value="DnaG_DnaB_bind"/>
    <property type="match status" value="1"/>
</dbReference>
<dbReference type="Gene3D" id="1.20.50.20">
    <property type="entry name" value="DnaG, RNA polymerase domain, helical bundle"/>
    <property type="match status" value="1"/>
</dbReference>
<evidence type="ECO:0000256" key="12">
    <source>
        <dbReference type="HAMAP-Rule" id="MF_00974"/>
    </source>
</evidence>
<reference evidence="15 16" key="1">
    <citation type="submission" date="2021-05" db="EMBL/GenBank/DDBJ databases">
        <title>Petroleum and Energy Research Collection (APPE): ex situ preservation of microbial diversity associated with the oil industry and exploitation of its biotechnological potential.</title>
        <authorList>
            <person name="Paixao C.T.M."/>
            <person name="Gomes M.B."/>
            <person name="Oliveira V.M."/>
        </authorList>
    </citation>
    <scope>NUCLEOTIDE SEQUENCE [LARGE SCALE GENOMIC DNA]</scope>
    <source>
        <strain evidence="15 16">LIT2</strain>
    </source>
</reference>
<dbReference type="SMART" id="SM00493">
    <property type="entry name" value="TOPRIM"/>
    <property type="match status" value="1"/>
</dbReference>
<feature type="zinc finger region" description="CHC2-type" evidence="12">
    <location>
        <begin position="40"/>
        <end position="64"/>
    </location>
</feature>
<dbReference type="SMART" id="SM00400">
    <property type="entry name" value="ZnF_CHCC"/>
    <property type="match status" value="1"/>
</dbReference>
<dbReference type="Gene3D" id="3.40.1360.10">
    <property type="match status" value="1"/>
</dbReference>
<keyword evidence="1 12" id="KW-0240">DNA-directed RNA polymerase</keyword>
<dbReference type="Pfam" id="PF13155">
    <property type="entry name" value="Toprim_2"/>
    <property type="match status" value="1"/>
</dbReference>
<keyword evidence="9" id="KW-0460">Magnesium</keyword>
<comment type="caution">
    <text evidence="15">The sequence shown here is derived from an EMBL/GenBank/DDBJ whole genome shotgun (WGS) entry which is preliminary data.</text>
</comment>
<comment type="cofactor">
    <cofactor evidence="12 13">
        <name>Zn(2+)</name>
        <dbReference type="ChEBI" id="CHEBI:29105"/>
    </cofactor>
    <text evidence="12 13">Binds 1 zinc ion per monomer.</text>
</comment>
<evidence type="ECO:0000313" key="16">
    <source>
        <dbReference type="Proteomes" id="UP001319883"/>
    </source>
</evidence>
<evidence type="ECO:0000256" key="1">
    <source>
        <dbReference type="ARBA" id="ARBA00022478"/>
    </source>
</evidence>
<dbReference type="InterPro" id="IPR006171">
    <property type="entry name" value="TOPRIM_dom"/>
</dbReference>
<evidence type="ECO:0000256" key="4">
    <source>
        <dbReference type="ARBA" id="ARBA00022695"/>
    </source>
</evidence>
<dbReference type="InterPro" id="IPR013173">
    <property type="entry name" value="DNA_primase_DnaG_DnaB-bd_dom"/>
</dbReference>
<evidence type="ECO:0000259" key="14">
    <source>
        <dbReference type="PROSITE" id="PS50880"/>
    </source>
</evidence>
<dbReference type="InterPro" id="IPR013264">
    <property type="entry name" value="DNAG_N"/>
</dbReference>
<evidence type="ECO:0000256" key="5">
    <source>
        <dbReference type="ARBA" id="ARBA00022705"/>
    </source>
</evidence>
<evidence type="ECO:0000313" key="15">
    <source>
        <dbReference type="EMBL" id="MBZ9566477.1"/>
    </source>
</evidence>
<dbReference type="InterPro" id="IPR036977">
    <property type="entry name" value="DNA_primase_Znf_CHC2"/>
</dbReference>
<dbReference type="RefSeq" id="WP_224420155.1">
    <property type="nucleotide sequence ID" value="NZ_JAGXFD010000001.1"/>
</dbReference>
<dbReference type="InterPro" id="IPR006295">
    <property type="entry name" value="DNA_primase_DnaG"/>
</dbReference>